<keyword evidence="2" id="KW-1185">Reference proteome</keyword>
<dbReference type="EMBL" id="JAVDRP010000005">
    <property type="protein sequence ID" value="MDR6409677.1"/>
    <property type="molecule type" value="Genomic_DNA"/>
</dbReference>
<reference evidence="1 2" key="1">
    <citation type="submission" date="2023-07" db="EMBL/GenBank/DDBJ databases">
        <title>Sorghum-associated microbial communities from plants grown in Nebraska, USA.</title>
        <authorList>
            <person name="Schachtman D."/>
        </authorList>
    </citation>
    <scope>NUCLEOTIDE SEQUENCE [LARGE SCALE GENOMIC DNA]</scope>
    <source>
        <strain evidence="1 2">DS1316</strain>
    </source>
</reference>
<dbReference type="Proteomes" id="UP001264340">
    <property type="component" value="Unassembled WGS sequence"/>
</dbReference>
<organism evidence="1 2">
    <name type="scientific">Paraburkholderia terricola</name>
    <dbReference type="NCBI Taxonomy" id="169427"/>
    <lineage>
        <taxon>Bacteria</taxon>
        <taxon>Pseudomonadati</taxon>
        <taxon>Pseudomonadota</taxon>
        <taxon>Betaproteobacteria</taxon>
        <taxon>Burkholderiales</taxon>
        <taxon>Burkholderiaceae</taxon>
        <taxon>Paraburkholderia</taxon>
    </lineage>
</organism>
<accession>A0ABU1LSE5</accession>
<evidence type="ECO:0000313" key="2">
    <source>
        <dbReference type="Proteomes" id="UP001264340"/>
    </source>
</evidence>
<dbReference type="RefSeq" id="WP_310121388.1">
    <property type="nucleotide sequence ID" value="NZ_JAVDRP010000005.1"/>
</dbReference>
<protein>
    <submittedName>
        <fullName evidence="1">Uncharacterized protein</fullName>
    </submittedName>
</protein>
<name>A0ABU1LSE5_9BURK</name>
<gene>
    <name evidence="1" type="ORF">J2804_003082</name>
</gene>
<proteinExistence type="predicted"/>
<sequence>MEDIQHHSDFPPLTARQIRELAAALHDVFGSNLSRAQFADKLRMFLEDVPGYESGEASSSLIESAWAEYAGHRP</sequence>
<evidence type="ECO:0000313" key="1">
    <source>
        <dbReference type="EMBL" id="MDR6409677.1"/>
    </source>
</evidence>
<comment type="caution">
    <text evidence="1">The sequence shown here is derived from an EMBL/GenBank/DDBJ whole genome shotgun (WGS) entry which is preliminary data.</text>
</comment>